<accession>A0ABX9AKA6</accession>
<evidence type="ECO:0000313" key="1">
    <source>
        <dbReference type="EMBL" id="QZN95543.1"/>
    </source>
</evidence>
<protein>
    <submittedName>
        <fullName evidence="1">Uncharacterized protein</fullName>
    </submittedName>
</protein>
<evidence type="ECO:0000313" key="2">
    <source>
        <dbReference type="Proteomes" id="UP000825886"/>
    </source>
</evidence>
<gene>
    <name evidence="1" type="ORF">K6K13_20650</name>
</gene>
<dbReference type="RefSeq" id="WP_222158635.1">
    <property type="nucleotide sequence ID" value="NZ_CP081864.1"/>
</dbReference>
<sequence>MDELPTRENDPAYYLDNTIIDVIKNNPPWYKDAIPVTYGGLLYENPGVRDIDGAWHINNEDFLPYNNRLLRIRSEGDDTYLLGEAKSSGGVVIYKNEKSNTYFLLPERKRDNGSNKNYRLRTNHCIAKRQILSLCNADFYETKGISTLLKRNQDHGITIVHPDESLTPYVGINGFFKTSEGKIFYRSIEGFFFMQKKRNPIKMPLFQSTLLCMEKKKMEA</sequence>
<dbReference type="Proteomes" id="UP000825886">
    <property type="component" value="Chromosome"/>
</dbReference>
<dbReference type="EMBL" id="CP081864">
    <property type="protein sequence ID" value="QZN95543.1"/>
    <property type="molecule type" value="Genomic_DNA"/>
</dbReference>
<name>A0ABX9AKA6_9ENTR</name>
<keyword evidence="2" id="KW-1185">Reference proteome</keyword>
<proteinExistence type="predicted"/>
<organism evidence="1 2">
    <name type="scientific">Symbiopectobacterium purcellii</name>
    <dbReference type="NCBI Taxonomy" id="2871826"/>
    <lineage>
        <taxon>Bacteria</taxon>
        <taxon>Pseudomonadati</taxon>
        <taxon>Pseudomonadota</taxon>
        <taxon>Gammaproteobacteria</taxon>
        <taxon>Enterobacterales</taxon>
        <taxon>Enterobacteriaceae</taxon>
    </lineage>
</organism>
<reference evidence="1 2" key="1">
    <citation type="submission" date="2021-08" db="EMBL/GenBank/DDBJ databases">
        <title>Culture and genomic analysis of Symbiopectobacterium purcellii sp. nov. gen. nov., isolated from the leafhopper Empoasca decipiens.</title>
        <authorList>
            <person name="Nadal-Jimenez P."/>
            <person name="Siozios S."/>
            <person name="Halliday N."/>
            <person name="Camara M."/>
            <person name="Hurst G.D.D."/>
        </authorList>
    </citation>
    <scope>NUCLEOTIDE SEQUENCE [LARGE SCALE GENOMIC DNA]</scope>
    <source>
        <strain evidence="1 2">SyEd1</strain>
    </source>
</reference>